<evidence type="ECO:0008006" key="4">
    <source>
        <dbReference type="Google" id="ProtNLM"/>
    </source>
</evidence>
<feature type="chain" id="PRO_5026239769" description="Secreted protein" evidence="1">
    <location>
        <begin position="28"/>
        <end position="58"/>
    </location>
</feature>
<evidence type="ECO:0000313" key="2">
    <source>
        <dbReference type="EMBL" id="KAF2403390.1"/>
    </source>
</evidence>
<proteinExistence type="predicted"/>
<name>A0A6G1I533_9PEZI</name>
<sequence length="58" mass="5943">MPPGAGVGRHVIVSSALDLLCVASCIASCATVLRAPRLCATVHRGVFIGWEGRGLVVV</sequence>
<dbReference type="EMBL" id="ML996689">
    <property type="protein sequence ID" value="KAF2403390.1"/>
    <property type="molecule type" value="Genomic_DNA"/>
</dbReference>
<feature type="signal peptide" evidence="1">
    <location>
        <begin position="1"/>
        <end position="27"/>
    </location>
</feature>
<evidence type="ECO:0000313" key="3">
    <source>
        <dbReference type="Proteomes" id="UP000799640"/>
    </source>
</evidence>
<reference evidence="2" key="1">
    <citation type="journal article" date="2020" name="Stud. Mycol.">
        <title>101 Dothideomycetes genomes: a test case for predicting lifestyles and emergence of pathogens.</title>
        <authorList>
            <person name="Haridas S."/>
            <person name="Albert R."/>
            <person name="Binder M."/>
            <person name="Bloem J."/>
            <person name="Labutti K."/>
            <person name="Salamov A."/>
            <person name="Andreopoulos B."/>
            <person name="Baker S."/>
            <person name="Barry K."/>
            <person name="Bills G."/>
            <person name="Bluhm B."/>
            <person name="Cannon C."/>
            <person name="Castanera R."/>
            <person name="Culley D."/>
            <person name="Daum C."/>
            <person name="Ezra D."/>
            <person name="Gonzalez J."/>
            <person name="Henrissat B."/>
            <person name="Kuo A."/>
            <person name="Liang C."/>
            <person name="Lipzen A."/>
            <person name="Lutzoni F."/>
            <person name="Magnuson J."/>
            <person name="Mondo S."/>
            <person name="Nolan M."/>
            <person name="Ohm R."/>
            <person name="Pangilinan J."/>
            <person name="Park H.-J."/>
            <person name="Ramirez L."/>
            <person name="Alfaro M."/>
            <person name="Sun H."/>
            <person name="Tritt A."/>
            <person name="Yoshinaga Y."/>
            <person name="Zwiers L.-H."/>
            <person name="Turgeon B."/>
            <person name="Goodwin S."/>
            <person name="Spatafora J."/>
            <person name="Crous P."/>
            <person name="Grigoriev I."/>
        </authorList>
    </citation>
    <scope>NUCLEOTIDE SEQUENCE</scope>
    <source>
        <strain evidence="2">CBS 262.69</strain>
    </source>
</reference>
<evidence type="ECO:0000256" key="1">
    <source>
        <dbReference type="SAM" id="SignalP"/>
    </source>
</evidence>
<protein>
    <recommendedName>
        <fullName evidence="4">Secreted protein</fullName>
    </recommendedName>
</protein>
<gene>
    <name evidence="2" type="ORF">EJ06DRAFT_526990</name>
</gene>
<dbReference type="Proteomes" id="UP000799640">
    <property type="component" value="Unassembled WGS sequence"/>
</dbReference>
<accession>A0A6G1I533</accession>
<organism evidence="2 3">
    <name type="scientific">Trichodelitschia bisporula</name>
    <dbReference type="NCBI Taxonomy" id="703511"/>
    <lineage>
        <taxon>Eukaryota</taxon>
        <taxon>Fungi</taxon>
        <taxon>Dikarya</taxon>
        <taxon>Ascomycota</taxon>
        <taxon>Pezizomycotina</taxon>
        <taxon>Dothideomycetes</taxon>
        <taxon>Dothideomycetes incertae sedis</taxon>
        <taxon>Phaeotrichales</taxon>
        <taxon>Phaeotrichaceae</taxon>
        <taxon>Trichodelitschia</taxon>
    </lineage>
</organism>
<dbReference type="AlphaFoldDB" id="A0A6G1I533"/>
<keyword evidence="1" id="KW-0732">Signal</keyword>
<keyword evidence="3" id="KW-1185">Reference proteome</keyword>